<protein>
    <submittedName>
        <fullName evidence="1">Uncharacterized protein</fullName>
    </submittedName>
</protein>
<dbReference type="EMBL" id="JAVDSW010000018">
    <property type="protein sequence ID" value="MDR6705632.1"/>
    <property type="molecule type" value="Genomic_DNA"/>
</dbReference>
<organism evidence="1 2">
    <name type="scientific">Agrobacterium tumefaciens</name>
    <dbReference type="NCBI Taxonomy" id="358"/>
    <lineage>
        <taxon>Bacteria</taxon>
        <taxon>Pseudomonadati</taxon>
        <taxon>Pseudomonadota</taxon>
        <taxon>Alphaproteobacteria</taxon>
        <taxon>Hyphomicrobiales</taxon>
        <taxon>Rhizobiaceae</taxon>
        <taxon>Rhizobium/Agrobacterium group</taxon>
        <taxon>Agrobacterium</taxon>
        <taxon>Agrobacterium tumefaciens complex</taxon>
    </lineage>
</organism>
<dbReference type="AlphaFoldDB" id="A0AAW8M2S8"/>
<gene>
    <name evidence="1" type="ORF">J2W61_005507</name>
</gene>
<evidence type="ECO:0000313" key="2">
    <source>
        <dbReference type="Proteomes" id="UP001265315"/>
    </source>
</evidence>
<proteinExistence type="predicted"/>
<sequence length="119" mass="12915">MNCTSTSSASKLLIIEDMIPLDGFHRAGYRRQAVMEVAPAFDLPGLVLISTGGNGHIIRRIYPEIDIVGEAVSYPQTLGKRCSAPQLEMIARLFLGGNSHILIHFNGAISMVPQLVDPL</sequence>
<dbReference type="RefSeq" id="WP_060726841.1">
    <property type="nucleotide sequence ID" value="NZ_CAUJMV010000013.1"/>
</dbReference>
<reference evidence="1" key="1">
    <citation type="submission" date="2023-07" db="EMBL/GenBank/DDBJ databases">
        <title>Sorghum-associated microbial communities from plants grown in Nebraska, USA.</title>
        <authorList>
            <person name="Schachtman D."/>
        </authorList>
    </citation>
    <scope>NUCLEOTIDE SEQUENCE</scope>
    <source>
        <strain evidence="1">1457</strain>
    </source>
</reference>
<dbReference type="Proteomes" id="UP001265315">
    <property type="component" value="Unassembled WGS sequence"/>
</dbReference>
<comment type="caution">
    <text evidence="1">The sequence shown here is derived from an EMBL/GenBank/DDBJ whole genome shotgun (WGS) entry which is preliminary data.</text>
</comment>
<accession>A0AAW8M2S8</accession>
<name>A0AAW8M2S8_AGRTU</name>
<evidence type="ECO:0000313" key="1">
    <source>
        <dbReference type="EMBL" id="MDR6705632.1"/>
    </source>
</evidence>